<dbReference type="AlphaFoldDB" id="A0A8B7ZYH7"/>
<evidence type="ECO:0000256" key="9">
    <source>
        <dbReference type="ARBA" id="ARBA00022777"/>
    </source>
</evidence>
<dbReference type="GO" id="GO:0043235">
    <property type="term" value="C:receptor complex"/>
    <property type="evidence" value="ECO:0007669"/>
    <property type="project" value="TreeGrafter"/>
</dbReference>
<evidence type="ECO:0000256" key="5">
    <source>
        <dbReference type="ARBA" id="ARBA00022692"/>
    </source>
</evidence>
<keyword evidence="14" id="KW-1015">Disulfide bond</keyword>
<dbReference type="PANTHER" id="PTHR24416:SF621">
    <property type="entry name" value="TYROSINE KINASE RECEPTOR CAD96CA"/>
    <property type="match status" value="1"/>
</dbReference>
<keyword evidence="24" id="KW-1185">Reference proteome</keyword>
<feature type="domain" description="Protein kinase" evidence="23">
    <location>
        <begin position="124"/>
        <end position="401"/>
    </location>
</feature>
<keyword evidence="4" id="KW-0808">Transferase</keyword>
<dbReference type="InterPro" id="IPR001245">
    <property type="entry name" value="Ser-Thr/Tyr_kinase_cat_dom"/>
</dbReference>
<sequence length="430" mass="48528">MESINTTAYTLMKNTEKPPESDESSKHVDLITGVVAGVVVLIVIIVFAVRLSRRARSYPAVSEQTKKASRKMRRRLKSNTQEDKRANYKNILEMDAVSTAGQEQAAPSYANVCNSLIAFPRDQLTIVKEIGHGSFGLVFLAEANGIIERSKVTKVAVKTLKDEANNLQRRDMLRELELMKKLPDHPNVVKLLGFCVDQDPLYIIVEYLTRGNLKNLLKQSRSKGGRVYRNLHGISKSLASTDLIMFAKDTADGMEFISSQKCIHRDLAARNVLVADDMTCKVSDFGLARDVMNIRVYERESESALPMRWMAIESILDDVYTTESDVWSFGVLLWEIATLGARPYPAMSAKVLISELQNGFRMPKPQHCQDELYEMMLRCWNEDPASRPSFKMISDDLDRLICEGKDYLSIEDIEDAVYEVSLPGGTLERL</sequence>
<dbReference type="PRINTS" id="PR00109">
    <property type="entry name" value="TYRKINASE"/>
</dbReference>
<dbReference type="Proteomes" id="UP000694845">
    <property type="component" value="Unplaced"/>
</dbReference>
<evidence type="ECO:0000256" key="2">
    <source>
        <dbReference type="ARBA" id="ARBA00011902"/>
    </source>
</evidence>
<dbReference type="InterPro" id="IPR008266">
    <property type="entry name" value="Tyr_kinase_AS"/>
</dbReference>
<dbReference type="KEGG" id="aplc:110988938"/>
<evidence type="ECO:0000259" key="23">
    <source>
        <dbReference type="PROSITE" id="PS50011"/>
    </source>
</evidence>
<dbReference type="InterPro" id="IPR017441">
    <property type="entry name" value="Protein_kinase_ATP_BS"/>
</dbReference>
<evidence type="ECO:0000256" key="20">
    <source>
        <dbReference type="PROSITE-ProRule" id="PRU10141"/>
    </source>
</evidence>
<protein>
    <recommendedName>
        <fullName evidence="2">receptor protein-tyrosine kinase</fullName>
        <ecNumber evidence="2">2.7.10.1</ecNumber>
    </recommendedName>
</protein>
<evidence type="ECO:0000256" key="10">
    <source>
        <dbReference type="ARBA" id="ARBA00022840"/>
    </source>
</evidence>
<dbReference type="PROSITE" id="PS50011">
    <property type="entry name" value="PROTEIN_KINASE_DOM"/>
    <property type="match status" value="1"/>
</dbReference>
<feature type="binding site" evidence="20">
    <location>
        <position position="158"/>
    </location>
    <ligand>
        <name>ATP</name>
        <dbReference type="ChEBI" id="CHEBI:30616"/>
    </ligand>
</feature>
<feature type="compositionally biased region" description="Basic residues" evidence="21">
    <location>
        <begin position="67"/>
        <end position="77"/>
    </location>
</feature>
<dbReference type="Pfam" id="PF07714">
    <property type="entry name" value="PK_Tyr_Ser-Thr"/>
    <property type="match status" value="1"/>
</dbReference>
<feature type="compositionally biased region" description="Polar residues" evidence="21">
    <location>
        <begin position="1"/>
        <end position="13"/>
    </location>
</feature>
<comment type="subcellular location">
    <subcellularLocation>
        <location evidence="1">Membrane</location>
        <topology evidence="1">Single-pass type I membrane protein</topology>
    </subcellularLocation>
</comment>
<dbReference type="GO" id="GO:0007169">
    <property type="term" value="P:cell surface receptor protein tyrosine kinase signaling pathway"/>
    <property type="evidence" value="ECO:0007669"/>
    <property type="project" value="TreeGrafter"/>
</dbReference>
<dbReference type="InterPro" id="IPR000719">
    <property type="entry name" value="Prot_kinase_dom"/>
</dbReference>
<dbReference type="RefSeq" id="XP_022108626.1">
    <property type="nucleotide sequence ID" value="XM_022252934.1"/>
</dbReference>
<feature type="compositionally biased region" description="Basic and acidic residues" evidence="21">
    <location>
        <begin position="14"/>
        <end position="25"/>
    </location>
</feature>
<dbReference type="PROSITE" id="PS00109">
    <property type="entry name" value="PROTEIN_KINASE_TYR"/>
    <property type="match status" value="1"/>
</dbReference>
<dbReference type="OrthoDB" id="3256376at2759"/>
<evidence type="ECO:0000256" key="12">
    <source>
        <dbReference type="ARBA" id="ARBA00023136"/>
    </source>
</evidence>
<comment type="catalytic activity">
    <reaction evidence="18">
        <text>L-tyrosyl-[protein] + ATP = O-phospho-L-tyrosyl-[protein] + ADP + H(+)</text>
        <dbReference type="Rhea" id="RHEA:10596"/>
        <dbReference type="Rhea" id="RHEA-COMP:10136"/>
        <dbReference type="Rhea" id="RHEA-COMP:20101"/>
        <dbReference type="ChEBI" id="CHEBI:15378"/>
        <dbReference type="ChEBI" id="CHEBI:30616"/>
        <dbReference type="ChEBI" id="CHEBI:46858"/>
        <dbReference type="ChEBI" id="CHEBI:61978"/>
        <dbReference type="ChEBI" id="CHEBI:456216"/>
        <dbReference type="EC" id="2.7.10.1"/>
    </reaction>
</comment>
<evidence type="ECO:0000256" key="3">
    <source>
        <dbReference type="ARBA" id="ARBA00022553"/>
    </source>
</evidence>
<evidence type="ECO:0000256" key="4">
    <source>
        <dbReference type="ARBA" id="ARBA00022679"/>
    </source>
</evidence>
<evidence type="ECO:0000256" key="6">
    <source>
        <dbReference type="ARBA" id="ARBA00022729"/>
    </source>
</evidence>
<feature type="transmembrane region" description="Helical" evidence="22">
    <location>
        <begin position="30"/>
        <end position="49"/>
    </location>
</feature>
<evidence type="ECO:0000256" key="7">
    <source>
        <dbReference type="ARBA" id="ARBA00022737"/>
    </source>
</evidence>
<dbReference type="CDD" id="cd00192">
    <property type="entry name" value="PTKc"/>
    <property type="match status" value="1"/>
</dbReference>
<dbReference type="GO" id="GO:0005524">
    <property type="term" value="F:ATP binding"/>
    <property type="evidence" value="ECO:0007669"/>
    <property type="project" value="UniProtKB-UniRule"/>
</dbReference>
<dbReference type="PROSITE" id="PS00107">
    <property type="entry name" value="PROTEIN_KINASE_ATP"/>
    <property type="match status" value="1"/>
</dbReference>
<dbReference type="EC" id="2.7.10.1" evidence="2"/>
<evidence type="ECO:0000256" key="1">
    <source>
        <dbReference type="ARBA" id="ARBA00004479"/>
    </source>
</evidence>
<evidence type="ECO:0000256" key="18">
    <source>
        <dbReference type="ARBA" id="ARBA00051243"/>
    </source>
</evidence>
<organism evidence="24 25">
    <name type="scientific">Acanthaster planci</name>
    <name type="common">Crown-of-thorns starfish</name>
    <dbReference type="NCBI Taxonomy" id="133434"/>
    <lineage>
        <taxon>Eukaryota</taxon>
        <taxon>Metazoa</taxon>
        <taxon>Echinodermata</taxon>
        <taxon>Eleutherozoa</taxon>
        <taxon>Asterozoa</taxon>
        <taxon>Asteroidea</taxon>
        <taxon>Valvatacea</taxon>
        <taxon>Valvatida</taxon>
        <taxon>Acanthasteridae</taxon>
        <taxon>Acanthaster</taxon>
    </lineage>
</organism>
<dbReference type="InterPro" id="IPR011009">
    <property type="entry name" value="Kinase-like_dom_sf"/>
</dbReference>
<dbReference type="Gene3D" id="3.30.200.20">
    <property type="entry name" value="Phosphorylase Kinase, domain 1"/>
    <property type="match status" value="1"/>
</dbReference>
<dbReference type="GO" id="GO:0004714">
    <property type="term" value="F:transmembrane receptor protein tyrosine kinase activity"/>
    <property type="evidence" value="ECO:0007669"/>
    <property type="project" value="UniProtKB-EC"/>
</dbReference>
<keyword evidence="12 22" id="KW-0472">Membrane</keyword>
<keyword evidence="7" id="KW-0677">Repeat</keyword>
<keyword evidence="16" id="KW-0325">Glycoprotein</keyword>
<dbReference type="InterPro" id="IPR020635">
    <property type="entry name" value="Tyr_kinase_cat_dom"/>
</dbReference>
<dbReference type="Gene3D" id="1.10.510.10">
    <property type="entry name" value="Transferase(Phosphotransferase) domain 1"/>
    <property type="match status" value="1"/>
</dbReference>
<evidence type="ECO:0000256" key="16">
    <source>
        <dbReference type="ARBA" id="ARBA00023180"/>
    </source>
</evidence>
<keyword evidence="3" id="KW-0597">Phosphoprotein</keyword>
<feature type="region of interest" description="Disordered" evidence="21">
    <location>
        <begin position="1"/>
        <end position="25"/>
    </location>
</feature>
<dbReference type="FunFam" id="1.10.510.10:FF:000190">
    <property type="entry name" value="Proto-oncogene tyrosine-protein kinase receptor Ret"/>
    <property type="match status" value="1"/>
</dbReference>
<comment type="function">
    <text evidence="19">Receptor for basic fibroblast growth factor.</text>
</comment>
<keyword evidence="5 22" id="KW-0812">Transmembrane</keyword>
<evidence type="ECO:0000256" key="17">
    <source>
        <dbReference type="ARBA" id="ARBA00023319"/>
    </source>
</evidence>
<evidence type="ECO:0000256" key="8">
    <source>
        <dbReference type="ARBA" id="ARBA00022741"/>
    </source>
</evidence>
<evidence type="ECO:0000256" key="21">
    <source>
        <dbReference type="SAM" id="MobiDB-lite"/>
    </source>
</evidence>
<dbReference type="FunFam" id="3.30.200.20:FF:000593">
    <property type="entry name" value="Predicted protein"/>
    <property type="match status" value="1"/>
</dbReference>
<keyword evidence="13" id="KW-0829">Tyrosine-protein kinase</keyword>
<evidence type="ECO:0000313" key="24">
    <source>
        <dbReference type="Proteomes" id="UP000694845"/>
    </source>
</evidence>
<evidence type="ECO:0000256" key="14">
    <source>
        <dbReference type="ARBA" id="ARBA00023157"/>
    </source>
</evidence>
<feature type="region of interest" description="Disordered" evidence="21">
    <location>
        <begin position="62"/>
        <end position="82"/>
    </location>
</feature>
<accession>A0A8B7ZYH7</accession>
<evidence type="ECO:0000256" key="13">
    <source>
        <dbReference type="ARBA" id="ARBA00023137"/>
    </source>
</evidence>
<dbReference type="InterPro" id="IPR050122">
    <property type="entry name" value="RTK"/>
</dbReference>
<dbReference type="SMART" id="SM00219">
    <property type="entry name" value="TyrKc"/>
    <property type="match status" value="1"/>
</dbReference>
<dbReference type="GO" id="GO:0005886">
    <property type="term" value="C:plasma membrane"/>
    <property type="evidence" value="ECO:0007669"/>
    <property type="project" value="TreeGrafter"/>
</dbReference>
<keyword evidence="9" id="KW-0418">Kinase</keyword>
<keyword evidence="11 22" id="KW-1133">Transmembrane helix</keyword>
<dbReference type="SUPFAM" id="SSF56112">
    <property type="entry name" value="Protein kinase-like (PK-like)"/>
    <property type="match status" value="1"/>
</dbReference>
<evidence type="ECO:0000256" key="15">
    <source>
        <dbReference type="ARBA" id="ARBA00023170"/>
    </source>
</evidence>
<evidence type="ECO:0000256" key="19">
    <source>
        <dbReference type="ARBA" id="ARBA00056965"/>
    </source>
</evidence>
<keyword evidence="6" id="KW-0732">Signal</keyword>
<keyword evidence="15" id="KW-0675">Receptor</keyword>
<name>A0A8B7ZYH7_ACAPL</name>
<reference evidence="25" key="1">
    <citation type="submission" date="2025-08" db="UniProtKB">
        <authorList>
            <consortium name="RefSeq"/>
        </authorList>
    </citation>
    <scope>IDENTIFICATION</scope>
</reference>
<keyword evidence="8 20" id="KW-0547">Nucleotide-binding</keyword>
<evidence type="ECO:0000256" key="22">
    <source>
        <dbReference type="SAM" id="Phobius"/>
    </source>
</evidence>
<proteinExistence type="predicted"/>
<keyword evidence="17" id="KW-0393">Immunoglobulin domain</keyword>
<evidence type="ECO:0000313" key="25">
    <source>
        <dbReference type="RefSeq" id="XP_022108626.1"/>
    </source>
</evidence>
<dbReference type="GeneID" id="110988938"/>
<keyword evidence="10 20" id="KW-0067">ATP-binding</keyword>
<evidence type="ECO:0000256" key="11">
    <source>
        <dbReference type="ARBA" id="ARBA00022989"/>
    </source>
</evidence>
<dbReference type="OMA" id="RKTTHGR"/>
<gene>
    <name evidence="25" type="primary">LOC110988938</name>
</gene>
<dbReference type="PANTHER" id="PTHR24416">
    <property type="entry name" value="TYROSINE-PROTEIN KINASE RECEPTOR"/>
    <property type="match status" value="1"/>
</dbReference>